<dbReference type="SUPFAM" id="SSF52058">
    <property type="entry name" value="L domain-like"/>
    <property type="match status" value="1"/>
</dbReference>
<dbReference type="InterPro" id="IPR001611">
    <property type="entry name" value="Leu-rich_rpt"/>
</dbReference>
<evidence type="ECO:0000256" key="6">
    <source>
        <dbReference type="SAM" id="MobiDB-lite"/>
    </source>
</evidence>
<keyword evidence="2" id="KW-0433">Leucine-rich repeat</keyword>
<keyword evidence="4" id="KW-0969">Cilium</keyword>
<organism evidence="7 8">
    <name type="scientific">Phytophthora megakarya</name>
    <dbReference type="NCBI Taxonomy" id="4795"/>
    <lineage>
        <taxon>Eukaryota</taxon>
        <taxon>Sar</taxon>
        <taxon>Stramenopiles</taxon>
        <taxon>Oomycota</taxon>
        <taxon>Peronosporomycetes</taxon>
        <taxon>Peronosporales</taxon>
        <taxon>Peronosporaceae</taxon>
        <taxon>Phytophthora</taxon>
    </lineage>
</organism>
<evidence type="ECO:0000313" key="8">
    <source>
        <dbReference type="Proteomes" id="UP000198211"/>
    </source>
</evidence>
<evidence type="ECO:0000256" key="5">
    <source>
        <dbReference type="ARBA" id="ARBA00023273"/>
    </source>
</evidence>
<dbReference type="PANTHER" id="PTHR45973">
    <property type="entry name" value="PROTEIN PHOSPHATASE 1 REGULATORY SUBUNIT SDS22-RELATED"/>
    <property type="match status" value="1"/>
</dbReference>
<dbReference type="PANTHER" id="PTHR45973:SF9">
    <property type="entry name" value="LEUCINE-RICH REPEAT-CONTAINING PROTEIN 46"/>
    <property type="match status" value="1"/>
</dbReference>
<dbReference type="STRING" id="4795.A0A225V4J1"/>
<dbReference type="InterPro" id="IPR032675">
    <property type="entry name" value="LRR_dom_sf"/>
</dbReference>
<evidence type="ECO:0000256" key="3">
    <source>
        <dbReference type="ARBA" id="ARBA00022737"/>
    </source>
</evidence>
<comment type="subcellular location">
    <subcellularLocation>
        <location evidence="1">Cell projection</location>
        <location evidence="1">Cilium</location>
    </subcellularLocation>
</comment>
<dbReference type="PROSITE" id="PS51450">
    <property type="entry name" value="LRR"/>
    <property type="match status" value="2"/>
</dbReference>
<evidence type="ECO:0000256" key="2">
    <source>
        <dbReference type="ARBA" id="ARBA00022614"/>
    </source>
</evidence>
<proteinExistence type="predicted"/>
<dbReference type="Proteomes" id="UP000198211">
    <property type="component" value="Unassembled WGS sequence"/>
</dbReference>
<keyword evidence="8" id="KW-1185">Reference proteome</keyword>
<name>A0A225V4J1_9STRA</name>
<evidence type="ECO:0000256" key="1">
    <source>
        <dbReference type="ARBA" id="ARBA00004138"/>
    </source>
</evidence>
<feature type="region of interest" description="Disordered" evidence="6">
    <location>
        <begin position="35"/>
        <end position="55"/>
    </location>
</feature>
<evidence type="ECO:0000313" key="7">
    <source>
        <dbReference type="EMBL" id="OWZ00826.1"/>
    </source>
</evidence>
<dbReference type="SMART" id="SM00365">
    <property type="entry name" value="LRR_SD22"/>
    <property type="match status" value="2"/>
</dbReference>
<dbReference type="InterPro" id="IPR050576">
    <property type="entry name" value="Cilia_flagella_integrity"/>
</dbReference>
<reference evidence="8" key="1">
    <citation type="submission" date="2017-03" db="EMBL/GenBank/DDBJ databases">
        <title>Phytopthora megakarya and P. palmivora, two closely related causual agents of cacao black pod achieved similar genome size and gene model numbers by different mechanisms.</title>
        <authorList>
            <person name="Ali S."/>
            <person name="Shao J."/>
            <person name="Larry D.J."/>
            <person name="Kronmiller B."/>
            <person name="Shen D."/>
            <person name="Strem M.D."/>
            <person name="Melnick R.L."/>
            <person name="Guiltinan M.J."/>
            <person name="Tyler B.M."/>
            <person name="Meinhardt L.W."/>
            <person name="Bailey B.A."/>
        </authorList>
    </citation>
    <scope>NUCLEOTIDE SEQUENCE [LARGE SCALE GENOMIC DNA]</scope>
    <source>
        <strain evidence="8">zdho120</strain>
    </source>
</reference>
<gene>
    <name evidence="7" type="ORF">PHMEG_00027903</name>
</gene>
<accession>A0A225V4J1</accession>
<sequence length="309" mass="35673">MELFATLNVRKVEDQQAIERVMAARDKRWLASLGLKGSRTSQSEGDGEEEQADPDAQMAALEEEMVDIAMNTSTETERPVQLSMKLIRECFAQAKTSKRSMEDEDQDISNMLRKKILRLDWLDIGKIENLDAFTHVEELYLQYNLIEAIEGIEDLEHLTFLALAGNRIRQVQNLKHLKNVRSVLPLPASNSPMDHYRALLAEMELHQQDQDLLDQETENKTPFNLTEYEKQRNDRTTKWKSQLTTLKSRTREQLAENGESIKAGTNSRFRERRNLALSRARRSTDAALVDAASHFKQVRFRVGRRKMAN</sequence>
<dbReference type="AlphaFoldDB" id="A0A225V4J1"/>
<keyword evidence="3" id="KW-0677">Repeat</keyword>
<dbReference type="OrthoDB" id="7451790at2759"/>
<evidence type="ECO:0000256" key="4">
    <source>
        <dbReference type="ARBA" id="ARBA00023069"/>
    </source>
</evidence>
<comment type="caution">
    <text evidence="7">The sequence shown here is derived from an EMBL/GenBank/DDBJ whole genome shotgun (WGS) entry which is preliminary data.</text>
</comment>
<dbReference type="Gene3D" id="3.80.10.10">
    <property type="entry name" value="Ribonuclease Inhibitor"/>
    <property type="match status" value="1"/>
</dbReference>
<keyword evidence="5" id="KW-0966">Cell projection</keyword>
<protein>
    <submittedName>
        <fullName evidence="7">Uncharacterized protein</fullName>
    </submittedName>
</protein>
<dbReference type="EMBL" id="NBNE01007299">
    <property type="protein sequence ID" value="OWZ00826.1"/>
    <property type="molecule type" value="Genomic_DNA"/>
</dbReference>